<reference evidence="8 9" key="1">
    <citation type="submission" date="2018-10" db="EMBL/GenBank/DDBJ databases">
        <title>Comparative analysis of microorganisms from saline springs in Andes Mountain Range, Colombia.</title>
        <authorList>
            <person name="Rubin E."/>
        </authorList>
    </citation>
    <scope>NUCLEOTIDE SEQUENCE [LARGE SCALE GENOMIC DNA]</scope>
    <source>
        <strain evidence="8 9">USBA 36</strain>
    </source>
</reference>
<dbReference type="InterPro" id="IPR010583">
    <property type="entry name" value="MipA"/>
</dbReference>
<feature type="chain" id="PRO_5019072721" evidence="7">
    <location>
        <begin position="31"/>
        <end position="286"/>
    </location>
</feature>
<comment type="subcellular location">
    <subcellularLocation>
        <location evidence="1">Cell outer membrane</location>
    </subcellularLocation>
</comment>
<organism evidence="8 9">
    <name type="scientific">Oceanibaculum indicum</name>
    <dbReference type="NCBI Taxonomy" id="526216"/>
    <lineage>
        <taxon>Bacteria</taxon>
        <taxon>Pseudomonadati</taxon>
        <taxon>Pseudomonadota</taxon>
        <taxon>Alphaproteobacteria</taxon>
        <taxon>Rhodospirillales</taxon>
        <taxon>Oceanibaculaceae</taxon>
        <taxon>Oceanibaculum</taxon>
    </lineage>
</organism>
<feature type="signal peptide" evidence="7">
    <location>
        <begin position="1"/>
        <end position="30"/>
    </location>
</feature>
<gene>
    <name evidence="8" type="ORF">BCL74_1692</name>
</gene>
<dbReference type="EMBL" id="RBIG01000001">
    <property type="protein sequence ID" value="RKQ73900.1"/>
    <property type="molecule type" value="Genomic_DNA"/>
</dbReference>
<comment type="similarity">
    <text evidence="2">Belongs to the MipA/OmpV family.</text>
</comment>
<dbReference type="Pfam" id="PF06629">
    <property type="entry name" value="MipA"/>
    <property type="match status" value="1"/>
</dbReference>
<proteinExistence type="inferred from homology"/>
<keyword evidence="5" id="KW-0998">Cell outer membrane</keyword>
<evidence type="ECO:0000256" key="7">
    <source>
        <dbReference type="SAM" id="SignalP"/>
    </source>
</evidence>
<evidence type="ECO:0000256" key="6">
    <source>
        <dbReference type="SAM" id="MobiDB-lite"/>
    </source>
</evidence>
<dbReference type="Proteomes" id="UP000277424">
    <property type="component" value="Unassembled WGS sequence"/>
</dbReference>
<dbReference type="GO" id="GO:0009279">
    <property type="term" value="C:cell outer membrane"/>
    <property type="evidence" value="ECO:0007669"/>
    <property type="project" value="UniProtKB-SubCell"/>
</dbReference>
<evidence type="ECO:0000256" key="2">
    <source>
        <dbReference type="ARBA" id="ARBA00005722"/>
    </source>
</evidence>
<keyword evidence="4" id="KW-0472">Membrane</keyword>
<keyword evidence="3 7" id="KW-0732">Signal</keyword>
<evidence type="ECO:0000313" key="9">
    <source>
        <dbReference type="Proteomes" id="UP000277424"/>
    </source>
</evidence>
<protein>
    <submittedName>
        <fullName evidence="8">Outer membrane scaffolding protein for murein synthesis (MipA/OmpV family)</fullName>
    </submittedName>
</protein>
<evidence type="ECO:0000256" key="3">
    <source>
        <dbReference type="ARBA" id="ARBA00022729"/>
    </source>
</evidence>
<feature type="compositionally biased region" description="Low complexity" evidence="6">
    <location>
        <begin position="33"/>
        <end position="43"/>
    </location>
</feature>
<comment type="caution">
    <text evidence="8">The sequence shown here is derived from an EMBL/GenBank/DDBJ whole genome shotgun (WGS) entry which is preliminary data.</text>
</comment>
<sequence length="286" mass="30909">MNSMTPGRQSRLLPTAAALSALAVITFSSAALGQQAGQKPGQKPADKAANSDWDIRLGGGGLVRPEYEGSDEYKVSALPVLMVNYRDMVFLHGTTLGANALTLQGPNPGDKLQVGPLVRYRFGRDQDDSDDLRGMGDIDGAVELGGFISYSTGPWSAGLTLFRDVSDAHDGMTAELSAGHRMQLGPKLMLRSEISTTWADDNYMQAYYGVTGVQSARNGMRQYQAESGFQDAGITFDLDYLLTENWSITGRVGYKRMLGDAADSPLVADRGSEDQFSTGLYITYKF</sequence>
<evidence type="ECO:0000256" key="4">
    <source>
        <dbReference type="ARBA" id="ARBA00023136"/>
    </source>
</evidence>
<feature type="region of interest" description="Disordered" evidence="6">
    <location>
        <begin position="33"/>
        <end position="52"/>
    </location>
</feature>
<accession>A0A420WSD5</accession>
<dbReference type="AlphaFoldDB" id="A0A420WSD5"/>
<evidence type="ECO:0000256" key="5">
    <source>
        <dbReference type="ARBA" id="ARBA00023237"/>
    </source>
</evidence>
<name>A0A420WSD5_9PROT</name>
<evidence type="ECO:0000256" key="1">
    <source>
        <dbReference type="ARBA" id="ARBA00004442"/>
    </source>
</evidence>
<evidence type="ECO:0000313" key="8">
    <source>
        <dbReference type="EMBL" id="RKQ73900.1"/>
    </source>
</evidence>
<dbReference type="PANTHER" id="PTHR38776">
    <property type="entry name" value="MLTA-INTERACTING PROTEIN-RELATED"/>
    <property type="match status" value="1"/>
</dbReference>
<dbReference type="PANTHER" id="PTHR38776:SF1">
    <property type="entry name" value="MLTA-INTERACTING PROTEIN-RELATED"/>
    <property type="match status" value="1"/>
</dbReference>